<dbReference type="SUPFAM" id="SSF52113">
    <property type="entry name" value="BRCT domain"/>
    <property type="match status" value="1"/>
</dbReference>
<dbReference type="InParanoid" id="A0A316V5X0"/>
<feature type="region of interest" description="Disordered" evidence="1">
    <location>
        <begin position="1"/>
        <end position="340"/>
    </location>
</feature>
<feature type="compositionally biased region" description="Low complexity" evidence="1">
    <location>
        <begin position="538"/>
        <end position="552"/>
    </location>
</feature>
<dbReference type="PROSITE" id="PS50172">
    <property type="entry name" value="BRCT"/>
    <property type="match status" value="1"/>
</dbReference>
<dbReference type="AlphaFoldDB" id="A0A316V5X0"/>
<feature type="domain" description="BRCT" evidence="2">
    <location>
        <begin position="492"/>
        <end position="515"/>
    </location>
</feature>
<evidence type="ECO:0000313" key="4">
    <source>
        <dbReference type="Proteomes" id="UP000245771"/>
    </source>
</evidence>
<dbReference type="GeneID" id="37023665"/>
<dbReference type="RefSeq" id="XP_025352936.1">
    <property type="nucleotide sequence ID" value="XM_025501884.1"/>
</dbReference>
<dbReference type="InterPro" id="IPR001357">
    <property type="entry name" value="BRCT_dom"/>
</dbReference>
<gene>
    <name evidence="3" type="ORF">FA14DRAFT_191721</name>
</gene>
<dbReference type="InterPro" id="IPR036420">
    <property type="entry name" value="BRCT_dom_sf"/>
</dbReference>
<feature type="compositionally biased region" description="Low complexity" evidence="1">
    <location>
        <begin position="102"/>
        <end position="116"/>
    </location>
</feature>
<evidence type="ECO:0000256" key="1">
    <source>
        <dbReference type="SAM" id="MobiDB-lite"/>
    </source>
</evidence>
<feature type="compositionally biased region" description="Basic and acidic residues" evidence="1">
    <location>
        <begin position="143"/>
        <end position="172"/>
    </location>
</feature>
<feature type="compositionally biased region" description="Basic and acidic residues" evidence="1">
    <location>
        <begin position="266"/>
        <end position="276"/>
    </location>
</feature>
<proteinExistence type="predicted"/>
<evidence type="ECO:0000259" key="2">
    <source>
        <dbReference type="PROSITE" id="PS50172"/>
    </source>
</evidence>
<keyword evidence="4" id="KW-1185">Reference proteome</keyword>
<feature type="compositionally biased region" description="Polar residues" evidence="1">
    <location>
        <begin position="78"/>
        <end position="90"/>
    </location>
</feature>
<dbReference type="Proteomes" id="UP000245771">
    <property type="component" value="Unassembled WGS sequence"/>
</dbReference>
<feature type="region of interest" description="Disordered" evidence="1">
    <location>
        <begin position="525"/>
        <end position="555"/>
    </location>
</feature>
<feature type="compositionally biased region" description="Basic and acidic residues" evidence="1">
    <location>
        <begin position="56"/>
        <end position="69"/>
    </location>
</feature>
<evidence type="ECO:0000313" key="3">
    <source>
        <dbReference type="EMBL" id="PWN32634.1"/>
    </source>
</evidence>
<feature type="compositionally biased region" description="Basic and acidic residues" evidence="1">
    <location>
        <begin position="7"/>
        <end position="31"/>
    </location>
</feature>
<dbReference type="EMBL" id="KZ819605">
    <property type="protein sequence ID" value="PWN32634.1"/>
    <property type="molecule type" value="Genomic_DNA"/>
</dbReference>
<organism evidence="3 4">
    <name type="scientific">Meira miltonrushii</name>
    <dbReference type="NCBI Taxonomy" id="1280837"/>
    <lineage>
        <taxon>Eukaryota</taxon>
        <taxon>Fungi</taxon>
        <taxon>Dikarya</taxon>
        <taxon>Basidiomycota</taxon>
        <taxon>Ustilaginomycotina</taxon>
        <taxon>Exobasidiomycetes</taxon>
        <taxon>Exobasidiales</taxon>
        <taxon>Brachybasidiaceae</taxon>
        <taxon>Meira</taxon>
    </lineage>
</organism>
<feature type="compositionally biased region" description="Basic and acidic residues" evidence="1">
    <location>
        <begin position="120"/>
        <end position="129"/>
    </location>
</feature>
<sequence>MSSTVSRQREQRKLDFKKTEETISRLQRLQENRSSGKSSENHTRLATPQYDPENPFDDRSLNAHARELTLNEVRSSRKSPSTNNAVTKSITPREPIRTRSALTKSDLSPPSLSTTPQTAKSEKQSSDRPRLRRRQTTAEGEDNASKVEHIETQSRQDYRSRTSRAEQREKESSLSSPPKRSPQKVRRRTDIFSTPEVKEQPSRGHLSEETKQALATLEKTLQQLKSLSPETSRVGNDSPIGARSDCASKPLDSSSRRRLNRALSPSKERIESERNPRASSRQMETTAKPGSDMSEKPKPRSSFLARVEQARSSPQPEEQKEERKENTPLRAEAQTQTNPIRRRRSLYSYTPPKLVDKELQCNLGEYDHSGETSASSIKIGEESVDDLVRSHGTEEDGKVRQFLQGVRILVDVRDQDGEDASALWTEKLRNVGAKVYTKVPQVPRKSRSSSSNKVETEKVYAPAVDCIIYKNGKPATLHYHRSQVEAGREPVIVGVNWILHCLREGKRVDENDYLVEVGKQAIFSGRRTSMTPKRAPPSNDQVNQSSTSSQSQPPKLADMLARKKVIQNAPVRPSPLANKCWNLDASTSSTISTATTTITNFTMNSTTRSTYTPSR</sequence>
<feature type="compositionally biased region" description="Basic and acidic residues" evidence="1">
    <location>
        <begin position="196"/>
        <end position="211"/>
    </location>
</feature>
<dbReference type="STRING" id="1280837.A0A316V5X0"/>
<protein>
    <recommendedName>
        <fullName evidence="2">BRCT domain-containing protein</fullName>
    </recommendedName>
</protein>
<accession>A0A316V5X0</accession>
<reference evidence="3 4" key="1">
    <citation type="journal article" date="2018" name="Mol. Biol. Evol.">
        <title>Broad Genomic Sampling Reveals a Smut Pathogenic Ancestry of the Fungal Clade Ustilaginomycotina.</title>
        <authorList>
            <person name="Kijpornyongpan T."/>
            <person name="Mondo S.J."/>
            <person name="Barry K."/>
            <person name="Sandor L."/>
            <person name="Lee J."/>
            <person name="Lipzen A."/>
            <person name="Pangilinan J."/>
            <person name="LaButti K."/>
            <person name="Hainaut M."/>
            <person name="Henrissat B."/>
            <person name="Grigoriev I.V."/>
            <person name="Spatafora J.W."/>
            <person name="Aime M.C."/>
        </authorList>
    </citation>
    <scope>NUCLEOTIDE SEQUENCE [LARGE SCALE GENOMIC DNA]</scope>
    <source>
        <strain evidence="3 4">MCA 3882</strain>
    </source>
</reference>
<feature type="compositionally biased region" description="Polar residues" evidence="1">
    <location>
        <begin position="219"/>
        <end position="235"/>
    </location>
</feature>
<dbReference type="Gene3D" id="3.40.50.10190">
    <property type="entry name" value="BRCT domain"/>
    <property type="match status" value="1"/>
</dbReference>
<dbReference type="OrthoDB" id="2384350at2759"/>
<name>A0A316V5X0_9BASI</name>
<feature type="compositionally biased region" description="Basic and acidic residues" evidence="1">
    <location>
        <begin position="317"/>
        <end position="327"/>
    </location>
</feature>